<name>A0A4R2ETV5_9BACT</name>
<accession>A0A4R2ETV5</accession>
<dbReference type="Proteomes" id="UP000294830">
    <property type="component" value="Unassembled WGS sequence"/>
</dbReference>
<reference evidence="1 2" key="1">
    <citation type="submission" date="2019-03" db="EMBL/GenBank/DDBJ databases">
        <title>Genomic Encyclopedia of Archaeal and Bacterial Type Strains, Phase II (KMG-II): from individual species to whole genera.</title>
        <authorList>
            <person name="Goeker M."/>
        </authorList>
    </citation>
    <scope>NUCLEOTIDE SEQUENCE [LARGE SCALE GENOMIC DNA]</scope>
    <source>
        <strain evidence="1 2">RL-C</strain>
    </source>
</reference>
<dbReference type="EMBL" id="SLWB01000002">
    <property type="protein sequence ID" value="TCN72045.1"/>
    <property type="molecule type" value="Genomic_DNA"/>
</dbReference>
<proteinExistence type="predicted"/>
<dbReference type="InterPro" id="IPR008969">
    <property type="entry name" value="CarboxyPept-like_regulatory"/>
</dbReference>
<evidence type="ECO:0000313" key="2">
    <source>
        <dbReference type="Proteomes" id="UP000294830"/>
    </source>
</evidence>
<protein>
    <recommendedName>
        <fullName evidence="3">Carboxypeptidase-like protein</fullName>
    </recommendedName>
</protein>
<sequence length="661" mass="71723">MLEIIRKGVGLAILSFSFIATTTKLQAQNQVPSALERIVSVNIYNEPAKGMLDLIGKQTNVVFSYSPKVLENRPPITLEAEKQSIRLVLFTAFGETVKMKSRGKYIILTDNRNELKQPFGDKPQVIEGYITNPKTGEAVSNATVYDQKLLLSAVTDEYGYFKVEVPYGELSKQLQVKKQGFADTTIVPTSNSSFVLLKLPATALDHLKDISKKGETFITKTFPKWLLSDRQKTNSLNVGDTIYRNWQVSLLPYIGTNRQLSGNVVNKYSYNIFAGYSMGVRVMEVSSGVNIVRGDARYFMAGGANYVGGHMKGVQLANVFNRTQSVNGVQAAGLFNYVAGNVQGVQLAGVFNHTVQTLTGTQVSGVLNKADTAIGTQVSGVLCRARFLNGTQASGVANIAKGTAKPGQVAGVVNYIDGSISGVQLAGVANTAKQVVGMQASGVANRAETIRGAQLSGIYNQADTVIGIQSSGIINRTKVLKGAQFGLVNLTDSGDGVAFGLFCYNKKGIHQLEVAADELFYTNITFRTGSRRFHNLLTVGVRPDNLGSHTLWTYGYGFGTSLSLYKGMMLDADLYSNNVIAGGNASDENQLYRIYLGFDKRIGRKTSLAFGITTNLFTYKDTPLNNGKMLSDAVPYTLWNKMGDDGRTFCGWIGGRVALRF</sequence>
<evidence type="ECO:0000313" key="1">
    <source>
        <dbReference type="EMBL" id="TCN72045.1"/>
    </source>
</evidence>
<comment type="caution">
    <text evidence="1">The sequence shown here is derived from an EMBL/GenBank/DDBJ whole genome shotgun (WGS) entry which is preliminary data.</text>
</comment>
<dbReference type="SUPFAM" id="SSF49464">
    <property type="entry name" value="Carboxypeptidase regulatory domain-like"/>
    <property type="match status" value="1"/>
</dbReference>
<dbReference type="AlphaFoldDB" id="A0A4R2ETV5"/>
<dbReference type="Gene3D" id="2.60.40.1120">
    <property type="entry name" value="Carboxypeptidase-like, regulatory domain"/>
    <property type="match status" value="1"/>
</dbReference>
<evidence type="ECO:0008006" key="3">
    <source>
        <dbReference type="Google" id="ProtNLM"/>
    </source>
</evidence>
<dbReference type="OrthoDB" id="5505971at2"/>
<organism evidence="1 2">
    <name type="scientific">Acetobacteroides hydrogenigenes</name>
    <dbReference type="NCBI Taxonomy" id="979970"/>
    <lineage>
        <taxon>Bacteria</taxon>
        <taxon>Pseudomonadati</taxon>
        <taxon>Bacteroidota</taxon>
        <taxon>Bacteroidia</taxon>
        <taxon>Bacteroidales</taxon>
        <taxon>Rikenellaceae</taxon>
        <taxon>Acetobacteroides</taxon>
    </lineage>
</organism>
<gene>
    <name evidence="1" type="ORF">CLV25_1023</name>
</gene>
<keyword evidence="2" id="KW-1185">Reference proteome</keyword>
<dbReference type="RefSeq" id="WP_131838116.1">
    <property type="nucleotide sequence ID" value="NZ_SLWB01000002.1"/>
</dbReference>